<comment type="cofactor">
    <cofactor evidence="1">
        <name>Mg(2+)</name>
        <dbReference type="ChEBI" id="CHEBI:18420"/>
    </cofactor>
</comment>
<evidence type="ECO:0000256" key="4">
    <source>
        <dbReference type="ARBA" id="ARBA00022842"/>
    </source>
</evidence>
<dbReference type="eggNOG" id="arCOG01168">
    <property type="taxonomic scope" value="Archaea"/>
</dbReference>
<dbReference type="STRING" id="797299.HALLA_06980"/>
<name>W0JNQ0_9EURY</name>
<dbReference type="Proteomes" id="UP000019024">
    <property type="component" value="Chromosome"/>
</dbReference>
<organism evidence="7 8">
    <name type="scientific">Halostagnicola larsenii XH-48</name>
    <dbReference type="NCBI Taxonomy" id="797299"/>
    <lineage>
        <taxon>Archaea</taxon>
        <taxon>Methanobacteriati</taxon>
        <taxon>Methanobacteriota</taxon>
        <taxon>Stenosarchaea group</taxon>
        <taxon>Halobacteria</taxon>
        <taxon>Halobacteriales</taxon>
        <taxon>Natrialbaceae</taxon>
        <taxon>Halostagnicola</taxon>
    </lineage>
</organism>
<keyword evidence="3" id="KW-0479">Metal-binding</keyword>
<dbReference type="SFLD" id="SFLDF00009">
    <property type="entry name" value="o-succinylbenzoate_synthase"/>
    <property type="match status" value="1"/>
</dbReference>
<dbReference type="SUPFAM" id="SSF54826">
    <property type="entry name" value="Enolase N-terminal domain-like"/>
    <property type="match status" value="1"/>
</dbReference>
<keyword evidence="4" id="KW-0460">Magnesium</keyword>
<evidence type="ECO:0000313" key="8">
    <source>
        <dbReference type="Proteomes" id="UP000019024"/>
    </source>
</evidence>
<dbReference type="EMBL" id="CP007055">
    <property type="protein sequence ID" value="AHF98632.1"/>
    <property type="molecule type" value="Genomic_DNA"/>
</dbReference>
<dbReference type="InterPro" id="IPR036849">
    <property type="entry name" value="Enolase-like_C_sf"/>
</dbReference>
<dbReference type="HOGENOM" id="CLU_030273_4_3_2"/>
<evidence type="ECO:0000256" key="3">
    <source>
        <dbReference type="ARBA" id="ARBA00022723"/>
    </source>
</evidence>
<keyword evidence="5 7" id="KW-0413">Isomerase</keyword>
<dbReference type="PROSITE" id="PS00909">
    <property type="entry name" value="MR_MLE_2"/>
    <property type="match status" value="1"/>
</dbReference>
<protein>
    <submittedName>
        <fullName evidence="7">Chloromuconate cycloisomerase</fullName>
    </submittedName>
</protein>
<dbReference type="GO" id="GO:0016855">
    <property type="term" value="F:racemase and epimerase activity, acting on amino acids and derivatives"/>
    <property type="evidence" value="ECO:0007669"/>
    <property type="project" value="InterPro"/>
</dbReference>
<comment type="similarity">
    <text evidence="2">Belongs to the mandelate racemase/muconate lactonizing enzyme family.</text>
</comment>
<dbReference type="PANTHER" id="PTHR48080">
    <property type="entry name" value="D-GALACTONATE DEHYDRATASE-RELATED"/>
    <property type="match status" value="1"/>
</dbReference>
<evidence type="ECO:0000256" key="2">
    <source>
        <dbReference type="ARBA" id="ARBA00008031"/>
    </source>
</evidence>
<dbReference type="OrthoDB" id="372081at2157"/>
<keyword evidence="8" id="KW-1185">Reference proteome</keyword>
<sequence>MSEFATEIERRTLALEQPFSIARGTATDTEVVFVRIEDADGLVGIGGAAPTRHYGETAATVEAVLPDLLEIVEAVGNVHRIEQIERRMRESIRGNPAARTAVSIALHDLATKRLGIPLYQYWGLDPTETLESSYTIGIDETQTMREKTEAARERGFGTLKVKLGTDRDEEIVRTVREAAPNVRLFVDANEAWTPKEAVERIDRLAPYGLEFVEQPVPAENPEGLKYVYERSRLPIAADESCLVSADVPKIADRCDIVNLKLAKCGGLREAIRLIHTARAHGLEVLAGCMTESNASIAPAAHLAPLLDYADLDGSLLLAEDPYDGVPMPGGEIDLAGLERPGTGAVRSS</sequence>
<dbReference type="CDD" id="cd03319">
    <property type="entry name" value="L-Ala-DL-Glu_epimerase"/>
    <property type="match status" value="1"/>
</dbReference>
<dbReference type="SFLD" id="SFLDG00180">
    <property type="entry name" value="muconate_cycloisomerase"/>
    <property type="match status" value="2"/>
</dbReference>
<evidence type="ECO:0000256" key="5">
    <source>
        <dbReference type="ARBA" id="ARBA00023235"/>
    </source>
</evidence>
<evidence type="ECO:0000313" key="7">
    <source>
        <dbReference type="EMBL" id="AHF98632.1"/>
    </source>
</evidence>
<dbReference type="Pfam" id="PF13378">
    <property type="entry name" value="MR_MLE_C"/>
    <property type="match status" value="1"/>
</dbReference>
<dbReference type="SUPFAM" id="SSF51604">
    <property type="entry name" value="Enolase C-terminal domain-like"/>
    <property type="match status" value="1"/>
</dbReference>
<dbReference type="GeneID" id="25144231"/>
<dbReference type="InterPro" id="IPR029065">
    <property type="entry name" value="Enolase_C-like"/>
</dbReference>
<dbReference type="InterPro" id="IPR029017">
    <property type="entry name" value="Enolase-like_N"/>
</dbReference>
<dbReference type="Gene3D" id="3.20.20.120">
    <property type="entry name" value="Enolase-like C-terminal domain"/>
    <property type="match status" value="1"/>
</dbReference>
<dbReference type="GO" id="GO:0009063">
    <property type="term" value="P:amino acid catabolic process"/>
    <property type="evidence" value="ECO:0007669"/>
    <property type="project" value="InterPro"/>
</dbReference>
<gene>
    <name evidence="7" type="ORF">HALLA_06980</name>
</gene>
<dbReference type="GO" id="GO:0046872">
    <property type="term" value="F:metal ion binding"/>
    <property type="evidence" value="ECO:0007669"/>
    <property type="project" value="UniProtKB-KW"/>
</dbReference>
<reference evidence="7 8" key="1">
    <citation type="submission" date="2014-01" db="EMBL/GenBank/DDBJ databases">
        <authorList>
            <consortium name="DOE Joint Genome Institute"/>
            <person name="Anderson I."/>
            <person name="Huntemann M."/>
            <person name="Han J."/>
            <person name="Chen A."/>
            <person name="Kyrpides N."/>
            <person name="Mavromatis K."/>
            <person name="Markowitz V."/>
            <person name="Palaniappan K."/>
            <person name="Ivanova N."/>
            <person name="Schaumberg A."/>
            <person name="Pati A."/>
            <person name="Liolios K."/>
            <person name="Nordberg H.P."/>
            <person name="Cantor M.N."/>
            <person name="Hua S.X."/>
            <person name="Woyke T."/>
        </authorList>
    </citation>
    <scope>NUCLEOTIDE SEQUENCE [LARGE SCALE GENOMIC DNA]</scope>
    <source>
        <strain evidence="7 8">XH-48</strain>
    </source>
</reference>
<dbReference type="SFLD" id="SFLDF00010">
    <property type="entry name" value="dipeptide_epimerase"/>
    <property type="match status" value="1"/>
</dbReference>
<accession>W0JNQ0</accession>
<dbReference type="PATRIC" id="fig|797299.3.peg.437"/>
<dbReference type="Pfam" id="PF02746">
    <property type="entry name" value="MR_MLE_N"/>
    <property type="match status" value="1"/>
</dbReference>
<evidence type="ECO:0000256" key="1">
    <source>
        <dbReference type="ARBA" id="ARBA00001946"/>
    </source>
</evidence>
<dbReference type="AlphaFoldDB" id="W0JNQ0"/>
<dbReference type="KEGG" id="hlr:HALLA_06980"/>
<dbReference type="InterPro" id="IPR013341">
    <property type="entry name" value="Mandelate_racemase_N_dom"/>
</dbReference>
<dbReference type="PANTHER" id="PTHR48080:SF3">
    <property type="entry name" value="ENOLASE SUPERFAMILY MEMBER DDB_G0284701"/>
    <property type="match status" value="1"/>
</dbReference>
<dbReference type="SMART" id="SM00922">
    <property type="entry name" value="MR_MLE"/>
    <property type="match status" value="1"/>
</dbReference>
<dbReference type="InterPro" id="IPR013342">
    <property type="entry name" value="Mandelate_racemase_C"/>
</dbReference>
<feature type="domain" description="Mandelate racemase/muconate lactonizing enzyme C-terminal" evidence="6">
    <location>
        <begin position="141"/>
        <end position="234"/>
    </location>
</feature>
<dbReference type="RefSeq" id="WP_049951838.1">
    <property type="nucleotide sequence ID" value="NZ_CP007055.1"/>
</dbReference>
<dbReference type="Gene3D" id="3.30.390.10">
    <property type="entry name" value="Enolase-like, N-terminal domain"/>
    <property type="match status" value="1"/>
</dbReference>
<dbReference type="InterPro" id="IPR034603">
    <property type="entry name" value="Dipeptide_epimerase"/>
</dbReference>
<dbReference type="SFLD" id="SFLDS00001">
    <property type="entry name" value="Enolase"/>
    <property type="match status" value="2"/>
</dbReference>
<proteinExistence type="inferred from homology"/>
<dbReference type="InterPro" id="IPR034593">
    <property type="entry name" value="DgoD-like"/>
</dbReference>
<evidence type="ECO:0000259" key="6">
    <source>
        <dbReference type="SMART" id="SM00922"/>
    </source>
</evidence>
<dbReference type="InterPro" id="IPR018110">
    <property type="entry name" value="Mandel_Rmase/mucon_lact_enz_CS"/>
</dbReference>